<feature type="non-terminal residue" evidence="2">
    <location>
        <position position="574"/>
    </location>
</feature>
<proteinExistence type="predicted"/>
<dbReference type="OrthoDB" id="2194416at2759"/>
<reference evidence="2" key="1">
    <citation type="submission" date="2021-12" db="EMBL/GenBank/DDBJ databases">
        <authorList>
            <person name="Martin H S."/>
        </authorList>
    </citation>
    <scope>NUCLEOTIDE SEQUENCE</scope>
</reference>
<evidence type="ECO:0000313" key="2">
    <source>
        <dbReference type="EMBL" id="CAH0721715.1"/>
    </source>
</evidence>
<dbReference type="InterPro" id="IPR043502">
    <property type="entry name" value="DNA/RNA_pol_sf"/>
</dbReference>
<organism evidence="2 3">
    <name type="scientific">Brenthis ino</name>
    <name type="common">lesser marbled fritillary</name>
    <dbReference type="NCBI Taxonomy" id="405034"/>
    <lineage>
        <taxon>Eukaryota</taxon>
        <taxon>Metazoa</taxon>
        <taxon>Ecdysozoa</taxon>
        <taxon>Arthropoda</taxon>
        <taxon>Hexapoda</taxon>
        <taxon>Insecta</taxon>
        <taxon>Pterygota</taxon>
        <taxon>Neoptera</taxon>
        <taxon>Endopterygota</taxon>
        <taxon>Lepidoptera</taxon>
        <taxon>Glossata</taxon>
        <taxon>Ditrysia</taxon>
        <taxon>Papilionoidea</taxon>
        <taxon>Nymphalidae</taxon>
        <taxon>Heliconiinae</taxon>
        <taxon>Argynnini</taxon>
        <taxon>Brenthis</taxon>
    </lineage>
</organism>
<gene>
    <name evidence="2" type="ORF">BINO364_LOCUS7776</name>
</gene>
<dbReference type="Proteomes" id="UP000838878">
    <property type="component" value="Chromosome 2"/>
</dbReference>
<evidence type="ECO:0000313" key="3">
    <source>
        <dbReference type="Proteomes" id="UP000838878"/>
    </source>
</evidence>
<dbReference type="AlphaFoldDB" id="A0A8J9V816"/>
<dbReference type="PANTHER" id="PTHR35450">
    <property type="entry name" value="REVERSE TRANSCRIPTASE DOMAIN-CONTAINING PROTEIN"/>
    <property type="match status" value="1"/>
</dbReference>
<dbReference type="SUPFAM" id="SSF56672">
    <property type="entry name" value="DNA/RNA polymerases"/>
    <property type="match status" value="1"/>
</dbReference>
<keyword evidence="3" id="KW-1185">Reference proteome</keyword>
<accession>A0A8J9V816</accession>
<protein>
    <recommendedName>
        <fullName evidence="1">Reverse transcriptase domain-containing protein</fullName>
    </recommendedName>
</protein>
<dbReference type="PANTHER" id="PTHR35450:SF2">
    <property type="entry name" value="REVERSE TRANSCRIPTASE DOMAIN-CONTAINING PROTEIN"/>
    <property type="match status" value="1"/>
</dbReference>
<name>A0A8J9V816_9NEOP</name>
<dbReference type="EMBL" id="OV170222">
    <property type="protein sequence ID" value="CAH0721715.1"/>
    <property type="molecule type" value="Genomic_DNA"/>
</dbReference>
<sequence>MMKKWTTTLALRTEKDNLTTTPIKIARGIFQGDSLSPLWFCLAINPLSSILNSTENGYTIDREAKVKITHLLYMDDIKLYASNRNQLNHLLKQTEQFSNDIKMNFGTDKCKINSISKGQHKKTETYNLTLQEGAISTMDSKEIYKYLGYQQSTCLNHTDIKQALKTKYSQRLNTILKTHLSARNKTKTINTYAVPILMYSFGIIKWTDTDLNALNTMTRSQANKHNIHHIHTSTERFTLQRKHGGRGFIDIKNLHYTQIENLRSYFLSKANNSKLHKAITTLTTAGTPLQFNDRDYEPETKIITEQKKVEDWKKKALHGKYPHQLEQTHIDKEASNTWLTKGNIFAETEGFFIAIQDQIIKTRNYSKYIIKESIETDLCRLCHQNKETIDHITGACKILATKEYIKRHDNVAKQIHQSLALNHKLISTYTPYYKYIPTNVLENETVKLYWNVDIITDKTIACNRPDITLTLKSSKTTYLIDISIPNTENLKTKHQEKIQKYIPLADEIKDMWHQSSIKIVPIILSSTGVVPKTLHKSIELLELHKSTYTKLQKSIVLDTCSIVRRFLNPSSLSP</sequence>
<feature type="domain" description="Reverse transcriptase" evidence="1">
    <location>
        <begin position="1"/>
        <end position="151"/>
    </location>
</feature>
<dbReference type="InterPro" id="IPR000477">
    <property type="entry name" value="RT_dom"/>
</dbReference>
<dbReference type="PROSITE" id="PS50878">
    <property type="entry name" value="RT_POL"/>
    <property type="match status" value="1"/>
</dbReference>
<dbReference type="GO" id="GO:0071897">
    <property type="term" value="P:DNA biosynthetic process"/>
    <property type="evidence" value="ECO:0007669"/>
    <property type="project" value="UniProtKB-ARBA"/>
</dbReference>
<evidence type="ECO:0000259" key="1">
    <source>
        <dbReference type="PROSITE" id="PS50878"/>
    </source>
</evidence>
<dbReference type="Pfam" id="PF00078">
    <property type="entry name" value="RVT_1"/>
    <property type="match status" value="1"/>
</dbReference>